<feature type="non-terminal residue" evidence="1">
    <location>
        <position position="54"/>
    </location>
</feature>
<gene>
    <name evidence="1" type="ORF">AMORRO_LOCUS15421</name>
</gene>
<evidence type="ECO:0000313" key="1">
    <source>
        <dbReference type="EMBL" id="CAG8752825.1"/>
    </source>
</evidence>
<name>A0A9N9IWE7_9GLOM</name>
<sequence length="54" mass="6206">PYGITAKRLRKIGDKHASRVHGGQNQTPQHLDFLTRIVLRHKIDHFDAGKNYAE</sequence>
<proteinExistence type="predicted"/>
<keyword evidence="2" id="KW-1185">Reference proteome</keyword>
<dbReference type="AlphaFoldDB" id="A0A9N9IWE7"/>
<dbReference type="OrthoDB" id="2412847at2759"/>
<evidence type="ECO:0000313" key="2">
    <source>
        <dbReference type="Proteomes" id="UP000789342"/>
    </source>
</evidence>
<feature type="non-terminal residue" evidence="1">
    <location>
        <position position="1"/>
    </location>
</feature>
<comment type="caution">
    <text evidence="1">The sequence shown here is derived from an EMBL/GenBank/DDBJ whole genome shotgun (WGS) entry which is preliminary data.</text>
</comment>
<dbReference type="EMBL" id="CAJVPV010036211">
    <property type="protein sequence ID" value="CAG8752825.1"/>
    <property type="molecule type" value="Genomic_DNA"/>
</dbReference>
<dbReference type="Proteomes" id="UP000789342">
    <property type="component" value="Unassembled WGS sequence"/>
</dbReference>
<organism evidence="1 2">
    <name type="scientific">Acaulospora morrowiae</name>
    <dbReference type="NCBI Taxonomy" id="94023"/>
    <lineage>
        <taxon>Eukaryota</taxon>
        <taxon>Fungi</taxon>
        <taxon>Fungi incertae sedis</taxon>
        <taxon>Mucoromycota</taxon>
        <taxon>Glomeromycotina</taxon>
        <taxon>Glomeromycetes</taxon>
        <taxon>Diversisporales</taxon>
        <taxon>Acaulosporaceae</taxon>
        <taxon>Acaulospora</taxon>
    </lineage>
</organism>
<protein>
    <submittedName>
        <fullName evidence="1">11837_t:CDS:1</fullName>
    </submittedName>
</protein>
<accession>A0A9N9IWE7</accession>
<reference evidence="1" key="1">
    <citation type="submission" date="2021-06" db="EMBL/GenBank/DDBJ databases">
        <authorList>
            <person name="Kallberg Y."/>
            <person name="Tangrot J."/>
            <person name="Rosling A."/>
        </authorList>
    </citation>
    <scope>NUCLEOTIDE SEQUENCE</scope>
    <source>
        <strain evidence="1">CL551</strain>
    </source>
</reference>